<feature type="zinc finger region" description="C3H1-type" evidence="1">
    <location>
        <begin position="318"/>
        <end position="344"/>
    </location>
</feature>
<feature type="region of interest" description="Disordered" evidence="2">
    <location>
        <begin position="346"/>
        <end position="365"/>
    </location>
</feature>
<keyword evidence="1" id="KW-0863">Zinc-finger</keyword>
<dbReference type="GO" id="GO:0008270">
    <property type="term" value="F:zinc ion binding"/>
    <property type="evidence" value="ECO:0007669"/>
    <property type="project" value="UniProtKB-KW"/>
</dbReference>
<gene>
    <name evidence="4" type="ORF">EV420DRAFT_1257913</name>
</gene>
<dbReference type="Proteomes" id="UP001175211">
    <property type="component" value="Unassembled WGS sequence"/>
</dbReference>
<keyword evidence="5" id="KW-1185">Reference proteome</keyword>
<evidence type="ECO:0000313" key="5">
    <source>
        <dbReference type="Proteomes" id="UP001175211"/>
    </source>
</evidence>
<feature type="compositionally biased region" description="Basic and acidic residues" evidence="2">
    <location>
        <begin position="10"/>
        <end position="29"/>
    </location>
</feature>
<dbReference type="GeneID" id="85350409"/>
<feature type="region of interest" description="Disordered" evidence="2">
    <location>
        <begin position="1"/>
        <end position="97"/>
    </location>
</feature>
<feature type="compositionally biased region" description="Basic residues" evidence="2">
    <location>
        <begin position="45"/>
        <end position="76"/>
    </location>
</feature>
<keyword evidence="1" id="KW-0479">Metal-binding</keyword>
<evidence type="ECO:0000256" key="1">
    <source>
        <dbReference type="PROSITE-ProRule" id="PRU00723"/>
    </source>
</evidence>
<comment type="caution">
    <text evidence="4">The sequence shown here is derived from an EMBL/GenBank/DDBJ whole genome shotgun (WGS) entry which is preliminary data.</text>
</comment>
<evidence type="ECO:0000259" key="3">
    <source>
        <dbReference type="PROSITE" id="PS50103"/>
    </source>
</evidence>
<name>A0AA39U9B4_ARMTA</name>
<dbReference type="RefSeq" id="XP_060340178.1">
    <property type="nucleotide sequence ID" value="XM_060466861.1"/>
</dbReference>
<dbReference type="InterPro" id="IPR000571">
    <property type="entry name" value="Znf_CCCH"/>
</dbReference>
<feature type="compositionally biased region" description="Polar residues" evidence="2">
    <location>
        <begin position="354"/>
        <end position="365"/>
    </location>
</feature>
<protein>
    <recommendedName>
        <fullName evidence="3">C3H1-type domain-containing protein</fullName>
    </recommendedName>
</protein>
<feature type="domain" description="C3H1-type" evidence="3">
    <location>
        <begin position="318"/>
        <end position="344"/>
    </location>
</feature>
<feature type="compositionally biased region" description="Acidic residues" evidence="2">
    <location>
        <begin position="82"/>
        <end position="92"/>
    </location>
</feature>
<keyword evidence="1" id="KW-0862">Zinc</keyword>
<proteinExistence type="predicted"/>
<evidence type="ECO:0000256" key="2">
    <source>
        <dbReference type="SAM" id="MobiDB-lite"/>
    </source>
</evidence>
<dbReference type="AlphaFoldDB" id="A0AA39U9B4"/>
<organism evidence="4 5">
    <name type="scientific">Armillaria tabescens</name>
    <name type="common">Ringless honey mushroom</name>
    <name type="synonym">Agaricus tabescens</name>
    <dbReference type="NCBI Taxonomy" id="1929756"/>
    <lineage>
        <taxon>Eukaryota</taxon>
        <taxon>Fungi</taxon>
        <taxon>Dikarya</taxon>
        <taxon>Basidiomycota</taxon>
        <taxon>Agaricomycotina</taxon>
        <taxon>Agaricomycetes</taxon>
        <taxon>Agaricomycetidae</taxon>
        <taxon>Agaricales</taxon>
        <taxon>Marasmiineae</taxon>
        <taxon>Physalacriaceae</taxon>
        <taxon>Desarmillaria</taxon>
    </lineage>
</organism>
<accession>A0AA39U9B4</accession>
<reference evidence="4" key="1">
    <citation type="submission" date="2023-06" db="EMBL/GenBank/DDBJ databases">
        <authorList>
            <consortium name="Lawrence Berkeley National Laboratory"/>
            <person name="Ahrendt S."/>
            <person name="Sahu N."/>
            <person name="Indic B."/>
            <person name="Wong-Bajracharya J."/>
            <person name="Merenyi Z."/>
            <person name="Ke H.-M."/>
            <person name="Monk M."/>
            <person name="Kocsube S."/>
            <person name="Drula E."/>
            <person name="Lipzen A."/>
            <person name="Balint B."/>
            <person name="Henrissat B."/>
            <person name="Andreopoulos B."/>
            <person name="Martin F.M."/>
            <person name="Harder C.B."/>
            <person name="Rigling D."/>
            <person name="Ford K.L."/>
            <person name="Foster G.D."/>
            <person name="Pangilinan J."/>
            <person name="Papanicolaou A."/>
            <person name="Barry K."/>
            <person name="LaButti K."/>
            <person name="Viragh M."/>
            <person name="Koriabine M."/>
            <person name="Yan M."/>
            <person name="Riley R."/>
            <person name="Champramary S."/>
            <person name="Plett K.L."/>
            <person name="Tsai I.J."/>
            <person name="Slot J."/>
            <person name="Sipos G."/>
            <person name="Plett J."/>
            <person name="Nagy L.G."/>
            <person name="Grigoriev I.V."/>
        </authorList>
    </citation>
    <scope>NUCLEOTIDE SEQUENCE</scope>
    <source>
        <strain evidence="4">CCBAS 213</strain>
    </source>
</reference>
<evidence type="ECO:0000313" key="4">
    <source>
        <dbReference type="EMBL" id="KAK0470385.1"/>
    </source>
</evidence>
<dbReference type="PROSITE" id="PS50103">
    <property type="entry name" value="ZF_C3H1"/>
    <property type="match status" value="1"/>
</dbReference>
<sequence length="365" mass="41705">MLEPWLTQIDAHEKSLADAADRGRQRQPPDDAAGGQNRGSPNARSRSRGRSRPRSRSQSRHGRRRHDRRRRHRRRSTSSSDSDSESDSSADEAEGHAKWRKLDPSLFDWEVNRTIQNAVLSPAHLAVKRRYENFSADPKECLRLIKNSHPPPFTDNGLRAIVYGSVVNFDEVHSYFNSPSVPTTVTHSLGNGLMFQTAETSYAHKVVNRDNWKFVWDKYEEILNHIFNGRQAELRRYYKFINNLFQRPHPSMDPQVIVFEKACRAHIASSRGTMLFNDIHEFIELKESYLEVTGLAYVAPPGEAGTSGSSREGGRPKKRRREICRNWNGGRCSADDCRYRHVCSNCKSNDHSSKSCPSRNTGKSV</sequence>
<dbReference type="EMBL" id="JAUEPS010000001">
    <property type="protein sequence ID" value="KAK0470385.1"/>
    <property type="molecule type" value="Genomic_DNA"/>
</dbReference>